<gene>
    <name evidence="1" type="ORF">HID58_074318</name>
</gene>
<organism evidence="1 2">
    <name type="scientific">Brassica napus</name>
    <name type="common">Rape</name>
    <dbReference type="NCBI Taxonomy" id="3708"/>
    <lineage>
        <taxon>Eukaryota</taxon>
        <taxon>Viridiplantae</taxon>
        <taxon>Streptophyta</taxon>
        <taxon>Embryophyta</taxon>
        <taxon>Tracheophyta</taxon>
        <taxon>Spermatophyta</taxon>
        <taxon>Magnoliopsida</taxon>
        <taxon>eudicotyledons</taxon>
        <taxon>Gunneridae</taxon>
        <taxon>Pentapetalae</taxon>
        <taxon>rosids</taxon>
        <taxon>malvids</taxon>
        <taxon>Brassicales</taxon>
        <taxon>Brassicaceae</taxon>
        <taxon>Brassiceae</taxon>
        <taxon>Brassica</taxon>
    </lineage>
</organism>
<accession>A0ABQ7YJE8</accession>
<keyword evidence="2" id="KW-1185">Reference proteome</keyword>
<comment type="caution">
    <text evidence="1">The sequence shown here is derived from an EMBL/GenBank/DDBJ whole genome shotgun (WGS) entry which is preliminary data.</text>
</comment>
<evidence type="ECO:0000313" key="2">
    <source>
        <dbReference type="Proteomes" id="UP000824890"/>
    </source>
</evidence>
<reference evidence="1 2" key="1">
    <citation type="submission" date="2021-05" db="EMBL/GenBank/DDBJ databases">
        <title>Genome Assembly of Synthetic Allotetraploid Brassica napus Reveals Homoeologous Exchanges between Subgenomes.</title>
        <authorList>
            <person name="Davis J.T."/>
        </authorList>
    </citation>
    <scope>NUCLEOTIDE SEQUENCE [LARGE SCALE GENOMIC DNA]</scope>
    <source>
        <strain evidence="2">cv. Da-Ae</strain>
        <tissue evidence="1">Seedling</tissue>
    </source>
</reference>
<sequence length="174" mass="20015">MDDHCLVISGDWVYGEGGKWDFIIEKHQMGRMVHVYEGMGFKELEGNVLHEFKDNERRFHVSLSYGPPESFELATRIMTPPVLITRDGVLRYFCQHLKVKRWMNRFARFESKPKDVDTEVVDDSGIGFVSLEAAKFLEVEKVEEKILSGSLKGESSKGEDENGYSLETYIEVNV</sequence>
<protein>
    <submittedName>
        <fullName evidence="1">Uncharacterized protein</fullName>
    </submittedName>
</protein>
<dbReference type="Proteomes" id="UP000824890">
    <property type="component" value="Unassembled WGS sequence"/>
</dbReference>
<evidence type="ECO:0000313" key="1">
    <source>
        <dbReference type="EMBL" id="KAH0867296.1"/>
    </source>
</evidence>
<proteinExistence type="predicted"/>
<dbReference type="EMBL" id="JAGKQM010000017">
    <property type="protein sequence ID" value="KAH0867296.1"/>
    <property type="molecule type" value="Genomic_DNA"/>
</dbReference>
<name>A0ABQ7YJE8_BRANA</name>